<dbReference type="AlphaFoldDB" id="A0A4C1T9E3"/>
<dbReference type="Proteomes" id="UP000299102">
    <property type="component" value="Unassembled WGS sequence"/>
</dbReference>
<reference evidence="1 2" key="1">
    <citation type="journal article" date="2019" name="Commun. Biol.">
        <title>The bagworm genome reveals a unique fibroin gene that provides high tensile strength.</title>
        <authorList>
            <person name="Kono N."/>
            <person name="Nakamura H."/>
            <person name="Ohtoshi R."/>
            <person name="Tomita M."/>
            <person name="Numata K."/>
            <person name="Arakawa K."/>
        </authorList>
    </citation>
    <scope>NUCLEOTIDE SEQUENCE [LARGE SCALE GENOMIC DNA]</scope>
</reference>
<keyword evidence="2" id="KW-1185">Reference proteome</keyword>
<gene>
    <name evidence="1" type="ORF">EVAR_101492_1</name>
</gene>
<comment type="caution">
    <text evidence="1">The sequence shown here is derived from an EMBL/GenBank/DDBJ whole genome shotgun (WGS) entry which is preliminary data.</text>
</comment>
<evidence type="ECO:0000313" key="1">
    <source>
        <dbReference type="EMBL" id="GBP10108.1"/>
    </source>
</evidence>
<sequence length="81" mass="8582">MPPTPLLASKIISLRKSISSIRGENPLVEVVDATVAPVDDDGPPPPVDISPLTKPVAEGLAGIVIRLMPEAFEIFVTEFCC</sequence>
<proteinExistence type="predicted"/>
<evidence type="ECO:0000313" key="2">
    <source>
        <dbReference type="Proteomes" id="UP000299102"/>
    </source>
</evidence>
<dbReference type="EMBL" id="BGZK01008860">
    <property type="protein sequence ID" value="GBP10108.1"/>
    <property type="molecule type" value="Genomic_DNA"/>
</dbReference>
<accession>A0A4C1T9E3</accession>
<protein>
    <submittedName>
        <fullName evidence="1">Uncharacterized protein</fullName>
    </submittedName>
</protein>
<organism evidence="1 2">
    <name type="scientific">Eumeta variegata</name>
    <name type="common">Bagworm moth</name>
    <name type="synonym">Eumeta japonica</name>
    <dbReference type="NCBI Taxonomy" id="151549"/>
    <lineage>
        <taxon>Eukaryota</taxon>
        <taxon>Metazoa</taxon>
        <taxon>Ecdysozoa</taxon>
        <taxon>Arthropoda</taxon>
        <taxon>Hexapoda</taxon>
        <taxon>Insecta</taxon>
        <taxon>Pterygota</taxon>
        <taxon>Neoptera</taxon>
        <taxon>Endopterygota</taxon>
        <taxon>Lepidoptera</taxon>
        <taxon>Glossata</taxon>
        <taxon>Ditrysia</taxon>
        <taxon>Tineoidea</taxon>
        <taxon>Psychidae</taxon>
        <taxon>Oiketicinae</taxon>
        <taxon>Eumeta</taxon>
    </lineage>
</organism>
<name>A0A4C1T9E3_EUMVA</name>